<dbReference type="InterPro" id="IPR036881">
    <property type="entry name" value="Glyco_hydro_3_C_sf"/>
</dbReference>
<dbReference type="EMBL" id="CAJVRM010000199">
    <property type="protein sequence ID" value="CAG8976975.1"/>
    <property type="molecule type" value="Genomic_DNA"/>
</dbReference>
<sequence>MLSSFLQVAAFAATASAIVQPLNTTILGSYGHSPAVYPSPNATGVGGWEAALEKAKAFVAQLTPEEKDIMVTGTPGPCVGNIYPIPRVGFPGICLQDGPLAIRTVDLASVFPAGVSTAPSWDRSLIHARGVAMGEEFRAKGARVALTPVAGPLGRSALGGRNWEGFSPDPYLTGVAMEESIKGIQSVGVQATAKHFIGNEQETQRNPTFLADGVSHLQESISSNIDDRTMHELYLWPFANAVHAGVASVMCSYQRLNGSQACQNSKVLNGLLKGELGFQGYVVSDWGATHSGVASIDAGLDMDQPGGFGLYGKVYPNGGDGNFAKNVSIAVANGTLAVSRVDDMIVRIMTPYYFLGQDDPEFPTVDPSSADLNTFHPQSVYLKEWKLDGPRSRDVRGNHSVLIREIGAQATILLKNVNNTLPLAKPLSIGIFGNDAGDPTQGYLNQDNYEYGTLVAGGGSGTGRLTNIVTPLDAFKAKAKEDGAIIQAYLNNTLLATANISTLVNPTPPDVCLVFLKTWAEEAVDRKSLNSDWSGNEVVENVAEHCANTVVITNSAGINNLPFANHPNVTAILAAHFPGEESGNSIVDLLYGKTNPSGKLPYTIAQNIGDYNAPLIDSINTTGIDDWQLYFEEKLEIDYRHFDAKNISVLYEFGFGLSYTTFEVADLKISKLGDAIPASAPAQTAIPGGNPALWESLYTVTVNLKNTGSVAGAEVPQLYISMPGSAPPGTPPKQLRGFEKVKLEAGESQTVSFTLMRRDLSYWDIFSQGWIIPTGEIGLSVGFSSRDLKLSDAITVV</sequence>
<evidence type="ECO:0000256" key="19">
    <source>
        <dbReference type="SAM" id="SignalP"/>
    </source>
</evidence>
<dbReference type="Proteomes" id="UP000701801">
    <property type="component" value="Unassembled WGS sequence"/>
</dbReference>
<comment type="similarity">
    <text evidence="4">Belongs to the glycosyl hydrolase 3 family.</text>
</comment>
<dbReference type="FunFam" id="2.60.40.10:FF:000757">
    <property type="entry name" value="Beta-glucosidase G"/>
    <property type="match status" value="1"/>
</dbReference>
<comment type="pathway">
    <text evidence="3">Glycan metabolism; cellulose degradation.</text>
</comment>
<dbReference type="PANTHER" id="PTHR42715:SF12">
    <property type="entry name" value="BETA-GLUCOSIDASE G-RELATED"/>
    <property type="match status" value="1"/>
</dbReference>
<accession>A0A9N9LPT1</accession>
<evidence type="ECO:0000256" key="11">
    <source>
        <dbReference type="ARBA" id="ARBA00023277"/>
    </source>
</evidence>
<evidence type="ECO:0000256" key="1">
    <source>
        <dbReference type="ARBA" id="ARBA00000448"/>
    </source>
</evidence>
<dbReference type="InterPro" id="IPR017853">
    <property type="entry name" value="GH"/>
</dbReference>
<evidence type="ECO:0000256" key="3">
    <source>
        <dbReference type="ARBA" id="ARBA00004987"/>
    </source>
</evidence>
<dbReference type="InterPro" id="IPR036962">
    <property type="entry name" value="Glyco_hydro_3_N_sf"/>
</dbReference>
<dbReference type="Pfam" id="PF00933">
    <property type="entry name" value="Glyco_hydro_3"/>
    <property type="match status" value="1"/>
</dbReference>
<keyword evidence="9" id="KW-0136">Cellulose degradation</keyword>
<dbReference type="OrthoDB" id="416222at2759"/>
<dbReference type="GO" id="GO:0030245">
    <property type="term" value="P:cellulose catabolic process"/>
    <property type="evidence" value="ECO:0007669"/>
    <property type="project" value="UniProtKB-KW"/>
</dbReference>
<protein>
    <recommendedName>
        <fullName evidence="15">Probable beta-glucosidase G</fullName>
        <ecNumber evidence="5">3.2.1.21</ecNumber>
    </recommendedName>
    <alternativeName>
        <fullName evidence="16">Beta-D-glucoside glucohydrolase G</fullName>
    </alternativeName>
    <alternativeName>
        <fullName evidence="17">Cellobiase G</fullName>
    </alternativeName>
    <alternativeName>
        <fullName evidence="18">Gentiobiase G</fullName>
    </alternativeName>
</protein>
<evidence type="ECO:0000256" key="9">
    <source>
        <dbReference type="ARBA" id="ARBA00023001"/>
    </source>
</evidence>
<evidence type="ECO:0000256" key="12">
    <source>
        <dbReference type="ARBA" id="ARBA00023295"/>
    </source>
</evidence>
<keyword evidence="12" id="KW-0326">Glycosidase</keyword>
<evidence type="ECO:0000256" key="14">
    <source>
        <dbReference type="ARBA" id="ARBA00024983"/>
    </source>
</evidence>
<evidence type="ECO:0000256" key="4">
    <source>
        <dbReference type="ARBA" id="ARBA00005336"/>
    </source>
</evidence>
<dbReference type="Gene3D" id="3.20.20.300">
    <property type="entry name" value="Glycoside hydrolase, family 3, N-terminal domain"/>
    <property type="match status" value="1"/>
</dbReference>
<dbReference type="AlphaFoldDB" id="A0A9N9LPT1"/>
<evidence type="ECO:0000256" key="18">
    <source>
        <dbReference type="ARBA" id="ARBA00041808"/>
    </source>
</evidence>
<name>A0A9N9LPT1_9HELO</name>
<comment type="subcellular location">
    <subcellularLocation>
        <location evidence="2">Secreted</location>
    </subcellularLocation>
</comment>
<feature type="chain" id="PRO_5040109887" description="Probable beta-glucosidase G" evidence="19">
    <location>
        <begin position="18"/>
        <end position="797"/>
    </location>
</feature>
<dbReference type="InterPro" id="IPR050288">
    <property type="entry name" value="Cellulose_deg_GH3"/>
</dbReference>
<keyword evidence="10" id="KW-0325">Glycoprotein</keyword>
<dbReference type="Gene3D" id="2.60.40.10">
    <property type="entry name" value="Immunoglobulins"/>
    <property type="match status" value="1"/>
</dbReference>
<keyword evidence="7 19" id="KW-0732">Signal</keyword>
<dbReference type="InterPro" id="IPR026891">
    <property type="entry name" value="Fn3-like"/>
</dbReference>
<dbReference type="SUPFAM" id="SSF52279">
    <property type="entry name" value="Beta-D-glucan exohydrolase, C-terminal domain"/>
    <property type="match status" value="1"/>
</dbReference>
<evidence type="ECO:0000256" key="15">
    <source>
        <dbReference type="ARBA" id="ARBA00039579"/>
    </source>
</evidence>
<evidence type="ECO:0000256" key="2">
    <source>
        <dbReference type="ARBA" id="ARBA00004613"/>
    </source>
</evidence>
<dbReference type="SMART" id="SM01217">
    <property type="entry name" value="Fn3_like"/>
    <property type="match status" value="1"/>
</dbReference>
<evidence type="ECO:0000256" key="10">
    <source>
        <dbReference type="ARBA" id="ARBA00023180"/>
    </source>
</evidence>
<evidence type="ECO:0000256" key="6">
    <source>
        <dbReference type="ARBA" id="ARBA00022525"/>
    </source>
</evidence>
<comment type="function">
    <text evidence="14">Beta-glucosidases are one of a number of cellulolytic enzymes involved in the degradation of cellulosic biomass. Catalyzes the last step releasing glucose from the inhibitory cellobiose.</text>
</comment>
<keyword evidence="22" id="KW-1185">Reference proteome</keyword>
<evidence type="ECO:0000256" key="8">
    <source>
        <dbReference type="ARBA" id="ARBA00022801"/>
    </source>
</evidence>
<dbReference type="Pfam" id="PF14310">
    <property type="entry name" value="Fn3-like"/>
    <property type="match status" value="1"/>
</dbReference>
<evidence type="ECO:0000313" key="22">
    <source>
        <dbReference type="Proteomes" id="UP000701801"/>
    </source>
</evidence>
<keyword evidence="13" id="KW-0624">Polysaccharide degradation</keyword>
<dbReference type="PRINTS" id="PR00133">
    <property type="entry name" value="GLHYDRLASE3"/>
</dbReference>
<dbReference type="InterPro" id="IPR013783">
    <property type="entry name" value="Ig-like_fold"/>
</dbReference>
<dbReference type="FunFam" id="3.20.20.300:FF:000002">
    <property type="entry name" value="Probable beta-glucosidase"/>
    <property type="match status" value="1"/>
</dbReference>
<comment type="caution">
    <text evidence="21">The sequence shown here is derived from an EMBL/GenBank/DDBJ whole genome shotgun (WGS) entry which is preliminary data.</text>
</comment>
<gene>
    <name evidence="21" type="ORF">HYALB_00009769</name>
</gene>
<evidence type="ECO:0000256" key="17">
    <source>
        <dbReference type="ARBA" id="ARBA00041601"/>
    </source>
</evidence>
<feature type="signal peptide" evidence="19">
    <location>
        <begin position="1"/>
        <end position="17"/>
    </location>
</feature>
<dbReference type="InterPro" id="IPR002772">
    <property type="entry name" value="Glyco_hydro_3_C"/>
</dbReference>
<keyword evidence="8" id="KW-0378">Hydrolase</keyword>
<feature type="domain" description="Fibronectin type III-like" evidence="20">
    <location>
        <begin position="714"/>
        <end position="785"/>
    </location>
</feature>
<evidence type="ECO:0000256" key="5">
    <source>
        <dbReference type="ARBA" id="ARBA00012744"/>
    </source>
</evidence>
<organism evidence="21 22">
    <name type="scientific">Hymenoscyphus albidus</name>
    <dbReference type="NCBI Taxonomy" id="595503"/>
    <lineage>
        <taxon>Eukaryota</taxon>
        <taxon>Fungi</taxon>
        <taxon>Dikarya</taxon>
        <taxon>Ascomycota</taxon>
        <taxon>Pezizomycotina</taxon>
        <taxon>Leotiomycetes</taxon>
        <taxon>Helotiales</taxon>
        <taxon>Helotiaceae</taxon>
        <taxon>Hymenoscyphus</taxon>
    </lineage>
</organism>
<evidence type="ECO:0000313" key="21">
    <source>
        <dbReference type="EMBL" id="CAG8976975.1"/>
    </source>
</evidence>
<dbReference type="Pfam" id="PF01915">
    <property type="entry name" value="Glyco_hydro_3_C"/>
    <property type="match status" value="1"/>
</dbReference>
<dbReference type="GO" id="GO:0005576">
    <property type="term" value="C:extracellular region"/>
    <property type="evidence" value="ECO:0007669"/>
    <property type="project" value="UniProtKB-SubCell"/>
</dbReference>
<comment type="catalytic activity">
    <reaction evidence="1">
        <text>Hydrolysis of terminal, non-reducing beta-D-glucosyl residues with release of beta-D-glucose.</text>
        <dbReference type="EC" id="3.2.1.21"/>
    </reaction>
</comment>
<evidence type="ECO:0000256" key="16">
    <source>
        <dbReference type="ARBA" id="ARBA00041276"/>
    </source>
</evidence>
<dbReference type="SUPFAM" id="SSF51445">
    <property type="entry name" value="(Trans)glycosidases"/>
    <property type="match status" value="1"/>
</dbReference>
<dbReference type="PANTHER" id="PTHR42715">
    <property type="entry name" value="BETA-GLUCOSIDASE"/>
    <property type="match status" value="1"/>
</dbReference>
<evidence type="ECO:0000256" key="7">
    <source>
        <dbReference type="ARBA" id="ARBA00022729"/>
    </source>
</evidence>
<dbReference type="EC" id="3.2.1.21" evidence="5"/>
<dbReference type="Gene3D" id="3.40.50.1700">
    <property type="entry name" value="Glycoside hydrolase family 3 C-terminal domain"/>
    <property type="match status" value="1"/>
</dbReference>
<keyword evidence="6" id="KW-0964">Secreted</keyword>
<evidence type="ECO:0000259" key="20">
    <source>
        <dbReference type="SMART" id="SM01217"/>
    </source>
</evidence>
<keyword evidence="11" id="KW-0119">Carbohydrate metabolism</keyword>
<dbReference type="InterPro" id="IPR001764">
    <property type="entry name" value="Glyco_hydro_3_N"/>
</dbReference>
<proteinExistence type="inferred from homology"/>
<evidence type="ECO:0000256" key="13">
    <source>
        <dbReference type="ARBA" id="ARBA00023326"/>
    </source>
</evidence>
<dbReference type="GO" id="GO:0008422">
    <property type="term" value="F:beta-glucosidase activity"/>
    <property type="evidence" value="ECO:0007669"/>
    <property type="project" value="UniProtKB-EC"/>
</dbReference>
<reference evidence="21" key="1">
    <citation type="submission" date="2021-07" db="EMBL/GenBank/DDBJ databases">
        <authorList>
            <person name="Durling M."/>
        </authorList>
    </citation>
    <scope>NUCLEOTIDE SEQUENCE</scope>
</reference>